<dbReference type="InterPro" id="IPR011008">
    <property type="entry name" value="Dimeric_a/b-barrel"/>
</dbReference>
<reference evidence="2 3" key="1">
    <citation type="submission" date="2020-04" db="EMBL/GenBank/DDBJ databases">
        <title>MicrobeNet Type strains.</title>
        <authorList>
            <person name="Nicholson A.C."/>
        </authorList>
    </citation>
    <scope>NUCLEOTIDE SEQUENCE [LARGE SCALE GENOMIC DNA]</scope>
    <source>
        <strain evidence="2 3">DSM 45078</strain>
    </source>
</reference>
<gene>
    <name evidence="2" type="ORF">HGA13_08525</name>
</gene>
<accession>A0A846XEE8</accession>
<dbReference type="AlphaFoldDB" id="A0A846XEE8"/>
<sequence>MNDKIYIHEYIDIIGHNRDKYMYHMTANFSPIGQEERNQSCYGVWGVVGSTGYWPQVVNIWEEDGLSGLAESFRHELQHETLQDPKLAKWWATAANFRSGGRDRLLLPAPWSPTSADLCGAGVTGDVYAQDEVHVAPGQASEYLRKVREIAVPLCERFGWRLAGAWETLMTNDSEAFVLWAIPSWAQWAELEKALRTDPALSAWRMQNNELTTAFNRYLLVDAPLSPFRTGRQPRREDRTEPWVE</sequence>
<comment type="caution">
    <text evidence="2">The sequence shown here is derived from an EMBL/GenBank/DDBJ whole genome shotgun (WGS) entry which is preliminary data.</text>
</comment>
<feature type="domain" description="NIPSNAP" evidence="1">
    <location>
        <begin position="135"/>
        <end position="227"/>
    </location>
</feature>
<dbReference type="SUPFAM" id="SSF54909">
    <property type="entry name" value="Dimeric alpha+beta barrel"/>
    <property type="match status" value="1"/>
</dbReference>
<dbReference type="Pfam" id="PF07978">
    <property type="entry name" value="NIPSNAP"/>
    <property type="match status" value="1"/>
</dbReference>
<dbReference type="Gene3D" id="3.30.70.100">
    <property type="match status" value="1"/>
</dbReference>
<evidence type="ECO:0000313" key="2">
    <source>
        <dbReference type="EMBL" id="NKY33110.1"/>
    </source>
</evidence>
<name>A0A846XEE8_9NOCA</name>
<evidence type="ECO:0000313" key="3">
    <source>
        <dbReference type="Proteomes" id="UP000565715"/>
    </source>
</evidence>
<keyword evidence="3" id="KW-1185">Reference proteome</keyword>
<evidence type="ECO:0000259" key="1">
    <source>
        <dbReference type="Pfam" id="PF07978"/>
    </source>
</evidence>
<dbReference type="InterPro" id="IPR012577">
    <property type="entry name" value="NIPSNAP"/>
</dbReference>
<organism evidence="2 3">
    <name type="scientific">Nocardia speluncae</name>
    <dbReference type="NCBI Taxonomy" id="419477"/>
    <lineage>
        <taxon>Bacteria</taxon>
        <taxon>Bacillati</taxon>
        <taxon>Actinomycetota</taxon>
        <taxon>Actinomycetes</taxon>
        <taxon>Mycobacteriales</taxon>
        <taxon>Nocardiaceae</taxon>
        <taxon>Nocardia</taxon>
    </lineage>
</organism>
<dbReference type="Proteomes" id="UP000565715">
    <property type="component" value="Unassembled WGS sequence"/>
</dbReference>
<dbReference type="RefSeq" id="WP_068040436.1">
    <property type="nucleotide sequence ID" value="NZ_JAAXOO010000002.1"/>
</dbReference>
<protein>
    <submittedName>
        <fullName evidence="2">NIPSNAP family containing protein</fullName>
    </submittedName>
</protein>
<dbReference type="EMBL" id="JAAXOO010000002">
    <property type="protein sequence ID" value="NKY33110.1"/>
    <property type="molecule type" value="Genomic_DNA"/>
</dbReference>
<proteinExistence type="predicted"/>